<gene>
    <name evidence="2" type="ORF">Poly41_57650</name>
</gene>
<evidence type="ECO:0000313" key="3">
    <source>
        <dbReference type="Proteomes" id="UP000319143"/>
    </source>
</evidence>
<keyword evidence="3" id="KW-1185">Reference proteome</keyword>
<protein>
    <recommendedName>
        <fullName evidence="4">Type II secretion system protein G</fullName>
    </recommendedName>
</protein>
<evidence type="ECO:0000313" key="2">
    <source>
        <dbReference type="EMBL" id="TWU32280.1"/>
    </source>
</evidence>
<name>A0A5C6D633_9BACT</name>
<dbReference type="RefSeq" id="WP_146530511.1">
    <property type="nucleotide sequence ID" value="NZ_SJPV01000013.1"/>
</dbReference>
<dbReference type="EMBL" id="SJPV01000013">
    <property type="protein sequence ID" value="TWU32280.1"/>
    <property type="molecule type" value="Genomic_DNA"/>
</dbReference>
<comment type="caution">
    <text evidence="2">The sequence shown here is derived from an EMBL/GenBank/DDBJ whole genome shotgun (WGS) entry which is preliminary data.</text>
</comment>
<reference evidence="2 3" key="1">
    <citation type="submission" date="2019-02" db="EMBL/GenBank/DDBJ databases">
        <title>Deep-cultivation of Planctomycetes and their phenomic and genomic characterization uncovers novel biology.</title>
        <authorList>
            <person name="Wiegand S."/>
            <person name="Jogler M."/>
            <person name="Boedeker C."/>
            <person name="Pinto D."/>
            <person name="Vollmers J."/>
            <person name="Rivas-Marin E."/>
            <person name="Kohn T."/>
            <person name="Peeters S.H."/>
            <person name="Heuer A."/>
            <person name="Rast P."/>
            <person name="Oberbeckmann S."/>
            <person name="Bunk B."/>
            <person name="Jeske O."/>
            <person name="Meyerdierks A."/>
            <person name="Storesund J.E."/>
            <person name="Kallscheuer N."/>
            <person name="Luecker S."/>
            <person name="Lage O.M."/>
            <person name="Pohl T."/>
            <person name="Merkel B.J."/>
            <person name="Hornburger P."/>
            <person name="Mueller R.-W."/>
            <person name="Bruemmer F."/>
            <person name="Labrenz M."/>
            <person name="Spormann A.M."/>
            <person name="Op Den Camp H."/>
            <person name="Overmann J."/>
            <person name="Amann R."/>
            <person name="Jetten M.S.M."/>
            <person name="Mascher T."/>
            <person name="Medema M.H."/>
            <person name="Devos D.P."/>
            <person name="Kaster A.-K."/>
            <person name="Ovreas L."/>
            <person name="Rohde M."/>
            <person name="Galperin M.Y."/>
            <person name="Jogler C."/>
        </authorList>
    </citation>
    <scope>NUCLEOTIDE SEQUENCE [LARGE SCALE GENOMIC DNA]</scope>
    <source>
        <strain evidence="2 3">Poly41</strain>
    </source>
</reference>
<accession>A0A5C6D633</accession>
<dbReference type="OrthoDB" id="288675at2"/>
<dbReference type="SUPFAM" id="SSF54523">
    <property type="entry name" value="Pili subunits"/>
    <property type="match status" value="1"/>
</dbReference>
<proteinExistence type="predicted"/>
<evidence type="ECO:0008006" key="4">
    <source>
        <dbReference type="Google" id="ProtNLM"/>
    </source>
</evidence>
<dbReference type="InterPro" id="IPR045584">
    <property type="entry name" value="Pilin-like"/>
</dbReference>
<dbReference type="Proteomes" id="UP000319143">
    <property type="component" value="Unassembled WGS sequence"/>
</dbReference>
<keyword evidence="1" id="KW-1133">Transmembrane helix</keyword>
<organism evidence="2 3">
    <name type="scientific">Novipirellula artificiosorum</name>
    <dbReference type="NCBI Taxonomy" id="2528016"/>
    <lineage>
        <taxon>Bacteria</taxon>
        <taxon>Pseudomonadati</taxon>
        <taxon>Planctomycetota</taxon>
        <taxon>Planctomycetia</taxon>
        <taxon>Pirellulales</taxon>
        <taxon>Pirellulaceae</taxon>
        <taxon>Novipirellula</taxon>
    </lineage>
</organism>
<sequence length="169" mass="18286">MKLQVAKTEWMPQICRRGMSTYAVIALIAAVVGIGGVLFVVRSQSLETGHAAEAFEYLAEVQSAQQLYFARTGRYADTLVQLDLSVPAPAHFSIGPLETFPTPSANNPDCFWRLYLVRAGASPLYGAYQITFKPSGFSASESSIQPSLVPSPIGHSPFSNGMSLAKLER</sequence>
<dbReference type="AlphaFoldDB" id="A0A5C6D633"/>
<evidence type="ECO:0000256" key="1">
    <source>
        <dbReference type="SAM" id="Phobius"/>
    </source>
</evidence>
<feature type="transmembrane region" description="Helical" evidence="1">
    <location>
        <begin position="21"/>
        <end position="41"/>
    </location>
</feature>
<keyword evidence="1" id="KW-0472">Membrane</keyword>
<keyword evidence="1" id="KW-0812">Transmembrane</keyword>